<dbReference type="AlphaFoldDB" id="C5L2E8"/>
<dbReference type="EMBL" id="GG678592">
    <property type="protein sequence ID" value="EER09042.1"/>
    <property type="molecule type" value="Genomic_DNA"/>
</dbReference>
<feature type="signal peptide" evidence="1">
    <location>
        <begin position="1"/>
        <end position="21"/>
    </location>
</feature>
<dbReference type="EMBL" id="GG682245">
    <property type="protein sequence ID" value="EER03297.1"/>
    <property type="molecule type" value="Genomic_DNA"/>
</dbReference>
<accession>C5L2E8</accession>
<evidence type="ECO:0000313" key="2">
    <source>
        <dbReference type="EMBL" id="EER03297.1"/>
    </source>
</evidence>
<keyword evidence="4" id="KW-1185">Reference proteome</keyword>
<evidence type="ECO:0000256" key="1">
    <source>
        <dbReference type="SAM" id="SignalP"/>
    </source>
</evidence>
<protein>
    <submittedName>
        <fullName evidence="3">Uncharacterized protein</fullName>
    </submittedName>
</protein>
<dbReference type="RefSeq" id="XP_002777226.1">
    <property type="nucleotide sequence ID" value="XM_002777180.1"/>
</dbReference>
<dbReference type="Proteomes" id="UP000007800">
    <property type="component" value="Unassembled WGS sequence"/>
</dbReference>
<gene>
    <name evidence="2" type="ORF">Pmar_PMAR000534</name>
    <name evidence="3" type="ORF">Pmar_PMAR021691</name>
</gene>
<dbReference type="OMA" id="NSECRYG"/>
<dbReference type="GeneID" id="9065128"/>
<reference evidence="3 4" key="1">
    <citation type="submission" date="2008-07" db="EMBL/GenBank/DDBJ databases">
        <authorList>
            <person name="El-Sayed N."/>
            <person name="Caler E."/>
            <person name="Inman J."/>
            <person name="Amedeo P."/>
            <person name="Hass B."/>
            <person name="Wortman J."/>
        </authorList>
    </citation>
    <scope>NUCLEOTIDE SEQUENCE [LARGE SCALE GENOMIC DNA]</scope>
    <source>
        <strain evidence="3">ATCC 50983</strain>
        <strain evidence="4">ATCC 50983 / TXsc</strain>
    </source>
</reference>
<keyword evidence="1" id="KW-0732">Signal</keyword>
<feature type="chain" id="PRO_5010828331" evidence="1">
    <location>
        <begin position="22"/>
        <end position="147"/>
    </location>
</feature>
<evidence type="ECO:0000313" key="3">
    <source>
        <dbReference type="EMBL" id="EER09042.1"/>
    </source>
</evidence>
<name>C5L2E8_PERM5</name>
<dbReference type="RefSeq" id="XP_002771481.1">
    <property type="nucleotide sequence ID" value="XM_002771435.1"/>
</dbReference>
<sequence length="147" mass="16494">MHIRPFSMKLLVVVMLGSVDAAIPKETYFSTTFKSTPTTCFQVTFTKHYLPEVRVSLDAECPDKDASGLQLKVIQNPDNVFTVDTADAKTKAEYDEFYEWSKTGCHDVLKMQKGDMKQITYKVLRGFESLEASIGGKSRQLTPGKCP</sequence>
<proteinExistence type="predicted"/>
<dbReference type="OrthoDB" id="462111at2759"/>
<organism evidence="4">
    <name type="scientific">Perkinsus marinus (strain ATCC 50983 / TXsc)</name>
    <dbReference type="NCBI Taxonomy" id="423536"/>
    <lineage>
        <taxon>Eukaryota</taxon>
        <taxon>Sar</taxon>
        <taxon>Alveolata</taxon>
        <taxon>Perkinsozoa</taxon>
        <taxon>Perkinsea</taxon>
        <taxon>Perkinsida</taxon>
        <taxon>Perkinsidae</taxon>
        <taxon>Perkinsus</taxon>
    </lineage>
</organism>
<evidence type="ECO:0000313" key="4">
    <source>
        <dbReference type="Proteomes" id="UP000007800"/>
    </source>
</evidence>
<dbReference type="GeneID" id="9047308"/>